<sequence>MDEQRQRELASRAASESGLDAEEVWIRYFAVGGSLAQIEIDAYLQGLQMIPSLERDILSQTLREALAEAGREAPGLGPGGWADPSSGTGSAAGAGTGDPVDSLGAAGAVFLSAEQAEAQRMRALRETGLLDSPPEERFDRITRRAREYFGVSSSIVALIAEHRQFLKSVIGALGQNLERESTFCNQTIRSAGPMVVCDTLTDDRFRSSPLVVGEPHIRFYAGHPLLGPGGWTIGTLCVIDQNPREFTDEDRRVLRSLAEAAQQEVMP</sequence>
<dbReference type="SMART" id="SM00065">
    <property type="entry name" value="GAF"/>
    <property type="match status" value="1"/>
</dbReference>
<gene>
    <name evidence="3" type="ORF">AVDCRST_MAG83-54</name>
</gene>
<dbReference type="AlphaFoldDB" id="A0A6J4H1W4"/>
<dbReference type="Pfam" id="PF01590">
    <property type="entry name" value="GAF"/>
    <property type="match status" value="1"/>
</dbReference>
<feature type="domain" description="GAF" evidence="2">
    <location>
        <begin position="133"/>
        <end position="266"/>
    </location>
</feature>
<accession>A0A6J4H1W4</accession>
<proteinExistence type="predicted"/>
<dbReference type="Gene3D" id="3.30.450.40">
    <property type="match status" value="1"/>
</dbReference>
<dbReference type="SUPFAM" id="SSF55781">
    <property type="entry name" value="GAF domain-like"/>
    <property type="match status" value="1"/>
</dbReference>
<organism evidence="3">
    <name type="scientific">uncultured Arthrobacter sp</name>
    <dbReference type="NCBI Taxonomy" id="114050"/>
    <lineage>
        <taxon>Bacteria</taxon>
        <taxon>Bacillati</taxon>
        <taxon>Actinomycetota</taxon>
        <taxon>Actinomycetes</taxon>
        <taxon>Micrococcales</taxon>
        <taxon>Micrococcaceae</taxon>
        <taxon>Arthrobacter</taxon>
        <taxon>environmental samples</taxon>
    </lineage>
</organism>
<evidence type="ECO:0000259" key="2">
    <source>
        <dbReference type="SMART" id="SM00065"/>
    </source>
</evidence>
<protein>
    <submittedName>
        <fullName evidence="3">Diguanylate cyclase/phosphodiesterase (GGDEF &amp; EAL domains) with PAS/PAC sensor(S)</fullName>
    </submittedName>
</protein>
<dbReference type="EMBL" id="CADCTE010000002">
    <property type="protein sequence ID" value="CAA9211082.1"/>
    <property type="molecule type" value="Genomic_DNA"/>
</dbReference>
<evidence type="ECO:0000256" key="1">
    <source>
        <dbReference type="SAM" id="MobiDB-lite"/>
    </source>
</evidence>
<dbReference type="PANTHER" id="PTHR43102">
    <property type="entry name" value="SLR1143 PROTEIN"/>
    <property type="match status" value="1"/>
</dbReference>
<name>A0A6J4H1W4_9MICC</name>
<dbReference type="RefSeq" id="WP_294563341.1">
    <property type="nucleotide sequence ID" value="NZ_CADCTE010000002.1"/>
</dbReference>
<dbReference type="PANTHER" id="PTHR43102:SF2">
    <property type="entry name" value="GAF DOMAIN-CONTAINING PROTEIN"/>
    <property type="match status" value="1"/>
</dbReference>
<dbReference type="InterPro" id="IPR029016">
    <property type="entry name" value="GAF-like_dom_sf"/>
</dbReference>
<evidence type="ECO:0000313" key="3">
    <source>
        <dbReference type="EMBL" id="CAA9211082.1"/>
    </source>
</evidence>
<feature type="region of interest" description="Disordered" evidence="1">
    <location>
        <begin position="71"/>
        <end position="98"/>
    </location>
</feature>
<reference evidence="3" key="1">
    <citation type="submission" date="2020-02" db="EMBL/GenBank/DDBJ databases">
        <authorList>
            <person name="Meier V. D."/>
        </authorList>
    </citation>
    <scope>NUCLEOTIDE SEQUENCE</scope>
    <source>
        <strain evidence="3">AVDCRST_MAG83</strain>
    </source>
</reference>
<dbReference type="InterPro" id="IPR003018">
    <property type="entry name" value="GAF"/>
</dbReference>